<keyword evidence="2" id="KW-1003">Cell membrane</keyword>
<dbReference type="Pfam" id="PF08478">
    <property type="entry name" value="POTRA_1"/>
    <property type="match status" value="1"/>
</dbReference>
<evidence type="ECO:0000256" key="6">
    <source>
        <dbReference type="ARBA" id="ARBA00023136"/>
    </source>
</evidence>
<protein>
    <submittedName>
        <fullName evidence="11">Cell division protein</fullName>
    </submittedName>
</protein>
<keyword evidence="7" id="KW-0131">Cell cycle</keyword>
<accession>A0A430FUM3</accession>
<keyword evidence="4 9" id="KW-0812">Transmembrane</keyword>
<evidence type="ECO:0000313" key="11">
    <source>
        <dbReference type="EMBL" id="RSX57009.1"/>
    </source>
</evidence>
<keyword evidence="12" id="KW-1185">Reference proteome</keyword>
<name>A0A430FUM3_9BIFI</name>
<evidence type="ECO:0000256" key="9">
    <source>
        <dbReference type="SAM" id="Phobius"/>
    </source>
</evidence>
<keyword evidence="5 9" id="KW-1133">Transmembrane helix</keyword>
<evidence type="ECO:0000256" key="8">
    <source>
        <dbReference type="SAM" id="MobiDB-lite"/>
    </source>
</evidence>
<feature type="compositionally biased region" description="Low complexity" evidence="8">
    <location>
        <begin position="120"/>
        <end position="134"/>
    </location>
</feature>
<proteinExistence type="predicted"/>
<feature type="compositionally biased region" description="Low complexity" evidence="8">
    <location>
        <begin position="13"/>
        <end position="67"/>
    </location>
</feature>
<dbReference type="InterPro" id="IPR013685">
    <property type="entry name" value="POTRA_FtsQ_type"/>
</dbReference>
<evidence type="ECO:0000256" key="1">
    <source>
        <dbReference type="ARBA" id="ARBA00004370"/>
    </source>
</evidence>
<dbReference type="InterPro" id="IPR005548">
    <property type="entry name" value="Cell_div_FtsQ/DivIB_C"/>
</dbReference>
<dbReference type="PANTHER" id="PTHR37820:SF1">
    <property type="entry name" value="CELL DIVISION PROTEIN FTSQ"/>
    <property type="match status" value="1"/>
</dbReference>
<keyword evidence="6 9" id="KW-0472">Membrane</keyword>
<feature type="domain" description="POTRA" evidence="10">
    <location>
        <begin position="288"/>
        <end position="357"/>
    </location>
</feature>
<dbReference type="PROSITE" id="PS51779">
    <property type="entry name" value="POTRA"/>
    <property type="match status" value="1"/>
</dbReference>
<dbReference type="GO" id="GO:0005886">
    <property type="term" value="C:plasma membrane"/>
    <property type="evidence" value="ECO:0007669"/>
    <property type="project" value="TreeGrafter"/>
</dbReference>
<dbReference type="InterPro" id="IPR034746">
    <property type="entry name" value="POTRA"/>
</dbReference>
<organism evidence="11 12">
    <name type="scientific">Bifidobacterium samirii</name>
    <dbReference type="NCBI Taxonomy" id="2306974"/>
    <lineage>
        <taxon>Bacteria</taxon>
        <taxon>Bacillati</taxon>
        <taxon>Actinomycetota</taxon>
        <taxon>Actinomycetes</taxon>
        <taxon>Bifidobacteriales</taxon>
        <taxon>Bifidobacteriaceae</taxon>
        <taxon>Bifidobacterium</taxon>
    </lineage>
</organism>
<dbReference type="RefSeq" id="WP_241222862.1">
    <property type="nucleotide sequence ID" value="NZ_QXGK01000007.1"/>
</dbReference>
<dbReference type="Pfam" id="PF03799">
    <property type="entry name" value="FtsQ_DivIB_C"/>
    <property type="match status" value="1"/>
</dbReference>
<evidence type="ECO:0000313" key="12">
    <source>
        <dbReference type="Proteomes" id="UP000287470"/>
    </source>
</evidence>
<reference evidence="11 12" key="1">
    <citation type="submission" date="2018-09" db="EMBL/GenBank/DDBJ databases">
        <title>Characterization of the phylogenetic diversity of five novel species belonging to the genus Bifidobacterium.</title>
        <authorList>
            <person name="Lugli G.A."/>
            <person name="Duranti S."/>
            <person name="Milani C."/>
        </authorList>
    </citation>
    <scope>NUCLEOTIDE SEQUENCE [LARGE SCALE GENOMIC DNA]</scope>
    <source>
        <strain evidence="11 12">2033B</strain>
    </source>
</reference>
<evidence type="ECO:0000256" key="5">
    <source>
        <dbReference type="ARBA" id="ARBA00022989"/>
    </source>
</evidence>
<dbReference type="GO" id="GO:0051301">
    <property type="term" value="P:cell division"/>
    <property type="evidence" value="ECO:0007669"/>
    <property type="project" value="UniProtKB-KW"/>
</dbReference>
<dbReference type="Gene3D" id="3.10.20.310">
    <property type="entry name" value="membrane protein fhac"/>
    <property type="match status" value="1"/>
</dbReference>
<gene>
    <name evidence="11" type="ORF">D2E24_0954</name>
</gene>
<feature type="transmembrane region" description="Helical" evidence="9">
    <location>
        <begin position="259"/>
        <end position="281"/>
    </location>
</feature>
<evidence type="ECO:0000259" key="10">
    <source>
        <dbReference type="PROSITE" id="PS51779"/>
    </source>
</evidence>
<evidence type="ECO:0000256" key="3">
    <source>
        <dbReference type="ARBA" id="ARBA00022618"/>
    </source>
</evidence>
<evidence type="ECO:0000256" key="4">
    <source>
        <dbReference type="ARBA" id="ARBA00022692"/>
    </source>
</evidence>
<keyword evidence="3 11" id="KW-0132">Cell division</keyword>
<sequence>MGRRIVGSGSGSDGTSDSGRRIAAPRAARATRSTDSAADPTAASGRSGRVARSAASSASASAKAAGRVPVKGAKTMRTAGGTASPSSKTLPKTGAATPASTHGRTVRRGAGPVRTAGNGAESSTAASAHSSLKAGRAAKSGKPGRTASSEGAPRRTRSDGRSKELAPTAKRTLARASAHDGDADASARPRAARAVEGHAGEPHGGPATGFVDARRMPSDDVVARTLGETAGTLGVLSRPKVVDFTARRKERRMADLRATAVRVVAAVLAAAAVAGLVWLLFFSTVFRLEKSAIEISGDNAWVSRDDIMAIAGKQAGRSLFLVSTNDVADALGDIPGVTEASVDKRFPKSLTVNVEAQQPAAMLKDSGDELVAVDDRGRELNKVGSASTDGIPVIEVKSVDKALDSKSVKEAIGVLSSLSDSMRASITKVTADTRDSVTTELDGGAHTVVWGDSSQIELKKAIVETILGDPNVIGDKTQIDVSAPSRPIIK</sequence>
<feature type="region of interest" description="Disordered" evidence="8">
    <location>
        <begin position="1"/>
        <end position="213"/>
    </location>
</feature>
<dbReference type="AlphaFoldDB" id="A0A430FUM3"/>
<evidence type="ECO:0000256" key="2">
    <source>
        <dbReference type="ARBA" id="ARBA00022475"/>
    </source>
</evidence>
<feature type="compositionally biased region" description="Polar residues" evidence="8">
    <location>
        <begin position="81"/>
        <end position="90"/>
    </location>
</feature>
<feature type="compositionally biased region" description="Basic and acidic residues" evidence="8">
    <location>
        <begin position="177"/>
        <end position="201"/>
    </location>
</feature>
<feature type="compositionally biased region" description="Basic and acidic residues" evidence="8">
    <location>
        <begin position="152"/>
        <end position="164"/>
    </location>
</feature>
<dbReference type="InterPro" id="IPR050487">
    <property type="entry name" value="FtsQ_DivIB"/>
</dbReference>
<dbReference type="PANTHER" id="PTHR37820">
    <property type="entry name" value="CELL DIVISION PROTEIN DIVIB"/>
    <property type="match status" value="1"/>
</dbReference>
<comment type="subcellular location">
    <subcellularLocation>
        <location evidence="1">Membrane</location>
    </subcellularLocation>
</comment>
<dbReference type="EMBL" id="QXGK01000007">
    <property type="protein sequence ID" value="RSX57009.1"/>
    <property type="molecule type" value="Genomic_DNA"/>
</dbReference>
<comment type="caution">
    <text evidence="11">The sequence shown here is derived from an EMBL/GenBank/DDBJ whole genome shotgun (WGS) entry which is preliminary data.</text>
</comment>
<dbReference type="Proteomes" id="UP000287470">
    <property type="component" value="Unassembled WGS sequence"/>
</dbReference>
<evidence type="ECO:0000256" key="7">
    <source>
        <dbReference type="ARBA" id="ARBA00023306"/>
    </source>
</evidence>